<dbReference type="AlphaFoldDB" id="A0A0D8XAX1"/>
<evidence type="ECO:0000313" key="1">
    <source>
        <dbReference type="EMBL" id="KJH39656.1"/>
    </source>
</evidence>
<keyword evidence="2" id="KW-1185">Reference proteome</keyword>
<sequence length="38" mass="4410">MDYRKAYGCQKSYQRFEHHVIGRAIVTKRGPSAQTRVA</sequence>
<evidence type="ECO:0000313" key="2">
    <source>
        <dbReference type="Proteomes" id="UP000053766"/>
    </source>
</evidence>
<reference evidence="1 2" key="1">
    <citation type="submission" date="2013-11" db="EMBL/GenBank/DDBJ databases">
        <title>Draft genome of the bovine lungworm Dictyocaulus viviparus.</title>
        <authorList>
            <person name="Mitreva M."/>
        </authorList>
    </citation>
    <scope>NUCLEOTIDE SEQUENCE [LARGE SCALE GENOMIC DNA]</scope>
    <source>
        <strain evidence="1 2">HannoverDv2000</strain>
    </source>
</reference>
<gene>
    <name evidence="1" type="ORF">DICVIV_14462</name>
</gene>
<accession>A0A0D8XAX1</accession>
<proteinExistence type="predicted"/>
<dbReference type="Proteomes" id="UP000053766">
    <property type="component" value="Unassembled WGS sequence"/>
</dbReference>
<name>A0A0D8XAX1_DICVI</name>
<organism evidence="1 2">
    <name type="scientific">Dictyocaulus viviparus</name>
    <name type="common">Bovine lungworm</name>
    <dbReference type="NCBI Taxonomy" id="29172"/>
    <lineage>
        <taxon>Eukaryota</taxon>
        <taxon>Metazoa</taxon>
        <taxon>Ecdysozoa</taxon>
        <taxon>Nematoda</taxon>
        <taxon>Chromadorea</taxon>
        <taxon>Rhabditida</taxon>
        <taxon>Rhabditina</taxon>
        <taxon>Rhabditomorpha</taxon>
        <taxon>Strongyloidea</taxon>
        <taxon>Metastrongylidae</taxon>
        <taxon>Dictyocaulus</taxon>
    </lineage>
</organism>
<dbReference type="EMBL" id="KN722436">
    <property type="protein sequence ID" value="KJH39656.1"/>
    <property type="molecule type" value="Genomic_DNA"/>
</dbReference>
<reference evidence="2" key="2">
    <citation type="journal article" date="2016" name="Sci. Rep.">
        <title>Dictyocaulus viviparus genome, variome and transcriptome elucidate lungworm biology and support future intervention.</title>
        <authorList>
            <person name="McNulty S.N."/>
            <person name="Strube C."/>
            <person name="Rosa B.A."/>
            <person name="Martin J.C."/>
            <person name="Tyagi R."/>
            <person name="Choi Y.J."/>
            <person name="Wang Q."/>
            <person name="Hallsworth Pepin K."/>
            <person name="Zhang X."/>
            <person name="Ozersky P."/>
            <person name="Wilson R.K."/>
            <person name="Sternberg P.W."/>
            <person name="Gasser R.B."/>
            <person name="Mitreva M."/>
        </authorList>
    </citation>
    <scope>NUCLEOTIDE SEQUENCE [LARGE SCALE GENOMIC DNA]</scope>
    <source>
        <strain evidence="2">HannoverDv2000</strain>
    </source>
</reference>
<protein>
    <submittedName>
        <fullName evidence="1">Uncharacterized protein</fullName>
    </submittedName>
</protein>